<dbReference type="RefSeq" id="WP_267541564.1">
    <property type="nucleotide sequence ID" value="NZ_JAPNKA010000001.1"/>
</dbReference>
<evidence type="ECO:0000313" key="2">
    <source>
        <dbReference type="Proteomes" id="UP001207654"/>
    </source>
</evidence>
<accession>A0ABT4AQG1</accession>
<keyword evidence="2" id="KW-1185">Reference proteome</keyword>
<dbReference type="EMBL" id="JAPNKA010000001">
    <property type="protein sequence ID" value="MCY1083017.1"/>
    <property type="molecule type" value="Genomic_DNA"/>
</dbReference>
<protein>
    <submittedName>
        <fullName evidence="1">Uncharacterized protein</fullName>
    </submittedName>
</protein>
<evidence type="ECO:0000313" key="1">
    <source>
        <dbReference type="EMBL" id="MCY1083017.1"/>
    </source>
</evidence>
<name>A0ABT4AQG1_9BACT</name>
<gene>
    <name evidence="1" type="ORF">OV287_52090</name>
</gene>
<comment type="caution">
    <text evidence="1">The sequence shown here is derived from an EMBL/GenBank/DDBJ whole genome shotgun (WGS) entry which is preliminary data.</text>
</comment>
<proteinExistence type="predicted"/>
<reference evidence="1 2" key="1">
    <citation type="submission" date="2022-11" db="EMBL/GenBank/DDBJ databases">
        <title>Minimal conservation of predation-associated metabolite biosynthetic gene clusters underscores biosynthetic potential of Myxococcota including descriptions for ten novel species: Archangium lansinium sp. nov., Myxococcus landrumus sp. nov., Nannocystis bai.</title>
        <authorList>
            <person name="Ahearne A."/>
            <person name="Stevens C."/>
            <person name="Phillips K."/>
        </authorList>
    </citation>
    <scope>NUCLEOTIDE SEQUENCE [LARGE SCALE GENOMIC DNA]</scope>
    <source>
        <strain evidence="1 2">MIWBW</strain>
    </source>
</reference>
<dbReference type="Proteomes" id="UP001207654">
    <property type="component" value="Unassembled WGS sequence"/>
</dbReference>
<organism evidence="1 2">
    <name type="scientific">Archangium lansingense</name>
    <dbReference type="NCBI Taxonomy" id="2995310"/>
    <lineage>
        <taxon>Bacteria</taxon>
        <taxon>Pseudomonadati</taxon>
        <taxon>Myxococcota</taxon>
        <taxon>Myxococcia</taxon>
        <taxon>Myxococcales</taxon>
        <taxon>Cystobacterineae</taxon>
        <taxon>Archangiaceae</taxon>
        <taxon>Archangium</taxon>
    </lineage>
</organism>
<sequence length="62" mass="7216">MLERIDEEAVRRAIIATDISTTAQREVHIREELIPDNFSCVWKVEPTMRASSARQYDQLARV</sequence>